<dbReference type="PANTHER" id="PTHR36488:SF8">
    <property type="entry name" value="CASP-LIKE PROTEIN 1U1"/>
    <property type="match status" value="1"/>
</dbReference>
<dbReference type="eggNOG" id="ENOG502RYH6">
    <property type="taxonomic scope" value="Eukaryota"/>
</dbReference>
<evidence type="ECO:0000256" key="3">
    <source>
        <dbReference type="ARBA" id="ARBA00011489"/>
    </source>
</evidence>
<dbReference type="AlphaFoldDB" id="A0A0E0BV25"/>
<dbReference type="InterPro" id="IPR006702">
    <property type="entry name" value="CASP_dom"/>
</dbReference>
<evidence type="ECO:0000259" key="9">
    <source>
        <dbReference type="Pfam" id="PF04535"/>
    </source>
</evidence>
<comment type="similarity">
    <text evidence="2 8">Belongs to the Casparian strip membrane proteins (CASP) family.</text>
</comment>
<dbReference type="GO" id="GO:0005886">
    <property type="term" value="C:plasma membrane"/>
    <property type="evidence" value="ECO:0007669"/>
    <property type="project" value="UniProtKB-SubCell"/>
</dbReference>
<keyword evidence="6 8" id="KW-1133">Transmembrane helix</keyword>
<feature type="transmembrane region" description="Helical" evidence="8">
    <location>
        <begin position="114"/>
        <end position="132"/>
    </location>
</feature>
<name>A0A0E0BV25_9ORYZ</name>
<evidence type="ECO:0000313" key="11">
    <source>
        <dbReference type="Proteomes" id="UP000026961"/>
    </source>
</evidence>
<dbReference type="PANTHER" id="PTHR36488">
    <property type="entry name" value="CASP-LIKE PROTEIN 1U1"/>
    <property type="match status" value="1"/>
</dbReference>
<evidence type="ECO:0000256" key="6">
    <source>
        <dbReference type="ARBA" id="ARBA00022989"/>
    </source>
</evidence>
<dbReference type="HOGENOM" id="CLU_066104_1_0_1"/>
<sequence length="278" mass="29862">MGEKEPQPMGVGRLLGELSASLVYCCPDDVDQPQRRELVITAVSGDHLYIGFGSWTPSPLYNLPKISAPIIQNLPHIQSLDQLMDLEKGKKPSEQAAACRIMQVKDKLITLQPVVRACVFLATAVAAVIMGLNKQSYTTVVAIVGTRPVTQTFTAKFKDTPAFVFFVIANAIASGYNLMVLVTRRILQRRAQSLSVHLLDMVILTLLATGSATAASMAQLGKNGNLHARWNPICDKFGSFCNHGGIALVSSFIGVALMLALNLLSAAANSPRSNVTGQ</sequence>
<feature type="transmembrane region" description="Helical" evidence="8">
    <location>
        <begin position="162"/>
        <end position="182"/>
    </location>
</feature>
<evidence type="ECO:0000256" key="2">
    <source>
        <dbReference type="ARBA" id="ARBA00007651"/>
    </source>
</evidence>
<keyword evidence="4 8" id="KW-1003">Cell membrane</keyword>
<proteinExistence type="inferred from homology"/>
<comment type="subunit">
    <text evidence="3 8">Homodimer and heterodimers.</text>
</comment>
<evidence type="ECO:0000256" key="7">
    <source>
        <dbReference type="ARBA" id="ARBA00023136"/>
    </source>
</evidence>
<keyword evidence="5 8" id="KW-0812">Transmembrane</keyword>
<evidence type="ECO:0000256" key="5">
    <source>
        <dbReference type="ARBA" id="ARBA00022692"/>
    </source>
</evidence>
<feature type="transmembrane region" description="Helical" evidence="8">
    <location>
        <begin position="245"/>
        <end position="264"/>
    </location>
</feature>
<comment type="subcellular location">
    <subcellularLocation>
        <location evidence="1 8">Cell membrane</location>
        <topology evidence="1 8">Multi-pass membrane protein</topology>
    </subcellularLocation>
</comment>
<dbReference type="Proteomes" id="UP000026961">
    <property type="component" value="Chromosome 12"/>
</dbReference>
<accession>A0A0E0BV25</accession>
<evidence type="ECO:0000256" key="1">
    <source>
        <dbReference type="ARBA" id="ARBA00004651"/>
    </source>
</evidence>
<dbReference type="NCBIfam" id="TIGR01569">
    <property type="entry name" value="A_tha_TIGR01569"/>
    <property type="match status" value="1"/>
</dbReference>
<dbReference type="EnsemblPlants" id="OGLUM12G20150.1">
    <property type="protein sequence ID" value="OGLUM12G20150.1"/>
    <property type="gene ID" value="OGLUM12G20150"/>
</dbReference>
<keyword evidence="11" id="KW-1185">Reference proteome</keyword>
<feature type="transmembrane region" description="Helical" evidence="8">
    <location>
        <begin position="194"/>
        <end position="218"/>
    </location>
</feature>
<evidence type="ECO:0000256" key="4">
    <source>
        <dbReference type="ARBA" id="ARBA00022475"/>
    </source>
</evidence>
<protein>
    <recommendedName>
        <fullName evidence="8">CASP-like protein</fullName>
    </recommendedName>
</protein>
<dbReference type="STRING" id="40148.A0A0E0BV25"/>
<keyword evidence="7 8" id="KW-0472">Membrane</keyword>
<dbReference type="Gramene" id="OGLUM12G20150.1">
    <property type="protein sequence ID" value="OGLUM12G20150.1"/>
    <property type="gene ID" value="OGLUM12G20150"/>
</dbReference>
<reference evidence="10" key="2">
    <citation type="submission" date="2018-05" db="EMBL/GenBank/DDBJ databases">
        <title>OgluRS3 (Oryza glumaepatula Reference Sequence Version 3).</title>
        <authorList>
            <person name="Zhang J."/>
            <person name="Kudrna D."/>
            <person name="Lee S."/>
            <person name="Talag J."/>
            <person name="Welchert J."/>
            <person name="Wing R.A."/>
        </authorList>
    </citation>
    <scope>NUCLEOTIDE SEQUENCE [LARGE SCALE GENOMIC DNA]</scope>
</reference>
<dbReference type="InterPro" id="IPR006459">
    <property type="entry name" value="CASP/CASPL"/>
</dbReference>
<evidence type="ECO:0000256" key="8">
    <source>
        <dbReference type="RuleBase" id="RU361233"/>
    </source>
</evidence>
<organism evidence="10">
    <name type="scientific">Oryza glumipatula</name>
    <dbReference type="NCBI Taxonomy" id="40148"/>
    <lineage>
        <taxon>Eukaryota</taxon>
        <taxon>Viridiplantae</taxon>
        <taxon>Streptophyta</taxon>
        <taxon>Embryophyta</taxon>
        <taxon>Tracheophyta</taxon>
        <taxon>Spermatophyta</taxon>
        <taxon>Magnoliopsida</taxon>
        <taxon>Liliopsida</taxon>
        <taxon>Poales</taxon>
        <taxon>Poaceae</taxon>
        <taxon>BOP clade</taxon>
        <taxon>Oryzoideae</taxon>
        <taxon>Oryzeae</taxon>
        <taxon>Oryzinae</taxon>
        <taxon>Oryza</taxon>
    </lineage>
</organism>
<dbReference type="InterPro" id="IPR044173">
    <property type="entry name" value="CASPL"/>
</dbReference>
<reference evidence="10" key="1">
    <citation type="submission" date="2015-04" db="UniProtKB">
        <authorList>
            <consortium name="EnsemblPlants"/>
        </authorList>
    </citation>
    <scope>IDENTIFICATION</scope>
</reference>
<evidence type="ECO:0000313" key="10">
    <source>
        <dbReference type="EnsemblPlants" id="OGLUM12G20150.1"/>
    </source>
</evidence>
<dbReference type="Pfam" id="PF04535">
    <property type="entry name" value="CASP_dom"/>
    <property type="match status" value="1"/>
</dbReference>
<feature type="domain" description="Casparian strip membrane protein" evidence="9">
    <location>
        <begin position="107"/>
        <end position="256"/>
    </location>
</feature>